<accession>A0A6G9GVU2</accession>
<dbReference type="InterPro" id="IPR012312">
    <property type="entry name" value="Hemerythrin-like"/>
</dbReference>
<dbReference type="Proteomes" id="UP000501179">
    <property type="component" value="Chromosome"/>
</dbReference>
<keyword evidence="3" id="KW-1185">Reference proteome</keyword>
<name>A0A6G9GVU2_9ACTN</name>
<dbReference type="PANTHER" id="PTHR39966:SF1">
    <property type="entry name" value="HEMERYTHRIN-LIKE DOMAIN-CONTAINING PROTEIN"/>
    <property type="match status" value="1"/>
</dbReference>
<dbReference type="Pfam" id="PF01814">
    <property type="entry name" value="Hemerythrin"/>
    <property type="match status" value="1"/>
</dbReference>
<dbReference type="PANTHER" id="PTHR39966">
    <property type="entry name" value="BLL2471 PROTEIN-RELATED"/>
    <property type="match status" value="1"/>
</dbReference>
<dbReference type="AlphaFoldDB" id="A0A6G9GVU2"/>
<feature type="domain" description="Hemerythrin-like" evidence="1">
    <location>
        <begin position="22"/>
        <end position="127"/>
    </location>
</feature>
<evidence type="ECO:0000313" key="3">
    <source>
        <dbReference type="Proteomes" id="UP000501179"/>
    </source>
</evidence>
<dbReference type="Gene3D" id="1.20.120.520">
    <property type="entry name" value="nmb1532 protein domain like"/>
    <property type="match status" value="1"/>
</dbReference>
<reference evidence="2 3" key="1">
    <citation type="submission" date="2020-03" db="EMBL/GenBank/DDBJ databases">
        <title>A novel species.</title>
        <authorList>
            <person name="Gao J."/>
        </authorList>
    </citation>
    <scope>NUCLEOTIDE SEQUENCE [LARGE SCALE GENOMIC DNA]</scope>
    <source>
        <strain evidence="2 3">QMT-12</strain>
    </source>
</reference>
<gene>
    <name evidence="2" type="ORF">HA039_07530</name>
</gene>
<dbReference type="GO" id="GO:0005886">
    <property type="term" value="C:plasma membrane"/>
    <property type="evidence" value="ECO:0007669"/>
    <property type="project" value="TreeGrafter"/>
</dbReference>
<evidence type="ECO:0000259" key="1">
    <source>
        <dbReference type="Pfam" id="PF01814"/>
    </source>
</evidence>
<sequence length="211" mass="23271">MFRREIGLAPDVVSGVAAGDAERARIVTEHLDLVDTVLRHHHHGEDEHLWPRLITRGGPEAAAVVRVMEDQHEAIDKATVEVRDRAAAWRADADPQEGEALAGALRRLLDLLVEHLAVEEEQALPLIERHITAAEWERMVAEGGAGIAPEQMALIFGMMTYEGDPDTIRDIIATMPPEVRPVIADLAAQAYARHALQVYGTSTPPRTEMPR</sequence>
<protein>
    <submittedName>
        <fullName evidence="2">Hemerythrin domain-containing protein</fullName>
    </submittedName>
</protein>
<evidence type="ECO:0000313" key="2">
    <source>
        <dbReference type="EMBL" id="QIQ02169.1"/>
    </source>
</evidence>
<dbReference type="EMBL" id="CP050177">
    <property type="protein sequence ID" value="QIQ02169.1"/>
    <property type="molecule type" value="Genomic_DNA"/>
</dbReference>
<dbReference type="KEGG" id="slia:HA039_07530"/>
<organism evidence="2 3">
    <name type="scientific">Streptomyces liangshanensis</name>
    <dbReference type="NCBI Taxonomy" id="2717324"/>
    <lineage>
        <taxon>Bacteria</taxon>
        <taxon>Bacillati</taxon>
        <taxon>Actinomycetota</taxon>
        <taxon>Actinomycetes</taxon>
        <taxon>Kitasatosporales</taxon>
        <taxon>Streptomycetaceae</taxon>
        <taxon>Streptomyces</taxon>
    </lineage>
</organism>
<dbReference type="CDD" id="cd12108">
    <property type="entry name" value="Hr-like"/>
    <property type="match status" value="1"/>
</dbReference>
<proteinExistence type="predicted"/>